<sequence length="389" mass="44728">MESTSSSEDNILETCIIDSSDLESAENEIDGPSQSKNTEELAGTTDSLSRIEGGYESEKTDKNEDVDDRNNEKCASDNEIEYYKSDTKRYNEHERNDSEDNNMIEMHSTPEISYHINDPINTEVAKKSHGVPSDQECLLMGPCPEDPKKMENLVNTTPKEKDEKKEELNSCEMVKEKELNEKKQENAVTANDNDDKDMEDGTEVVEEQKEFFHNEGKADKNDVSGEKEDVDDDKEISNNSYKEENDEPRDTVDDTELVDNVSLKDQGIAEQDNESVSFDFKELIAAINGDVDHDVVRNVNIIDPGVPNYNKKIFIDDIVRDERSKNIIEEVENRLCGKSDKECETEEYVRKEHENVTHGNTEVQQNESKRNMKMSWNMLQRKEMKMRMY</sequence>
<evidence type="ECO:0000256" key="1">
    <source>
        <dbReference type="SAM" id="MobiDB-lite"/>
    </source>
</evidence>
<proteinExistence type="predicted"/>
<evidence type="ECO:0000313" key="3">
    <source>
        <dbReference type="Proteomes" id="UP000011185"/>
    </source>
</evidence>
<feature type="compositionally biased region" description="Acidic residues" evidence="1">
    <location>
        <begin position="192"/>
        <end position="205"/>
    </location>
</feature>
<feature type="compositionally biased region" description="Basic and acidic residues" evidence="1">
    <location>
        <begin position="158"/>
        <end position="185"/>
    </location>
</feature>
<dbReference type="InParanoid" id="L7JTF0"/>
<name>L7JTF0_TRAHO</name>
<dbReference type="OMA" id="DEDYNCE"/>
<organism evidence="2 3">
    <name type="scientific">Trachipleistophora hominis</name>
    <name type="common">Microsporidian parasite</name>
    <dbReference type="NCBI Taxonomy" id="72359"/>
    <lineage>
        <taxon>Eukaryota</taxon>
        <taxon>Fungi</taxon>
        <taxon>Fungi incertae sedis</taxon>
        <taxon>Microsporidia</taxon>
        <taxon>Pleistophoridae</taxon>
        <taxon>Trachipleistophora</taxon>
    </lineage>
</organism>
<protein>
    <submittedName>
        <fullName evidence="2">Uncharacterized protein</fullName>
    </submittedName>
</protein>
<feature type="compositionally biased region" description="Acidic residues" evidence="1">
    <location>
        <begin position="20"/>
        <end position="29"/>
    </location>
</feature>
<reference evidence="2 3" key="1">
    <citation type="journal article" date="2012" name="PLoS Pathog.">
        <title>The genome of the obligate intracellular parasite Trachipleistophora hominis: new insights into microsporidian genome dynamics and reductive evolution.</title>
        <authorList>
            <person name="Heinz E."/>
            <person name="Williams T.A."/>
            <person name="Nakjang S."/>
            <person name="Noel C.J."/>
            <person name="Swan D.C."/>
            <person name="Goldberg A.V."/>
            <person name="Harris S.R."/>
            <person name="Weinmaier T."/>
            <person name="Markert S."/>
            <person name="Becher D."/>
            <person name="Bernhardt J."/>
            <person name="Dagan T."/>
            <person name="Hacker C."/>
            <person name="Lucocq J.M."/>
            <person name="Schweder T."/>
            <person name="Rattei T."/>
            <person name="Hall N."/>
            <person name="Hirt R.P."/>
            <person name="Embley T.M."/>
        </authorList>
    </citation>
    <scope>NUCLEOTIDE SEQUENCE [LARGE SCALE GENOMIC DNA]</scope>
</reference>
<dbReference type="VEuPathDB" id="MicrosporidiaDB:THOM_2519"/>
<feature type="compositionally biased region" description="Basic and acidic residues" evidence="1">
    <location>
        <begin position="206"/>
        <end position="227"/>
    </location>
</feature>
<dbReference type="OrthoDB" id="10532765at2759"/>
<feature type="compositionally biased region" description="Basic and acidic residues" evidence="1">
    <location>
        <begin position="56"/>
        <end position="79"/>
    </location>
</feature>
<gene>
    <name evidence="2" type="ORF">THOM_2519</name>
</gene>
<evidence type="ECO:0000313" key="2">
    <source>
        <dbReference type="EMBL" id="ELQ74605.1"/>
    </source>
</evidence>
<accession>L7JTF0</accession>
<keyword evidence="3" id="KW-1185">Reference proteome</keyword>
<dbReference type="Proteomes" id="UP000011185">
    <property type="component" value="Unassembled WGS sequence"/>
</dbReference>
<feature type="region of interest" description="Disordered" evidence="1">
    <location>
        <begin position="1"/>
        <end position="79"/>
    </location>
</feature>
<dbReference type="AlphaFoldDB" id="L7JTF0"/>
<dbReference type="EMBL" id="JH994035">
    <property type="protein sequence ID" value="ELQ74605.1"/>
    <property type="molecule type" value="Genomic_DNA"/>
</dbReference>
<feature type="region of interest" description="Disordered" evidence="1">
    <location>
        <begin position="126"/>
        <end position="254"/>
    </location>
</feature>
<dbReference type="HOGENOM" id="CLU_765479_0_0_1"/>